<evidence type="ECO:0000313" key="2">
    <source>
        <dbReference type="EMBL" id="AZA89848.1"/>
    </source>
</evidence>
<protein>
    <recommendedName>
        <fullName evidence="1">Rad50/SbcC-type AAA domain-containing protein</fullName>
    </recommendedName>
</protein>
<dbReference type="GO" id="GO:0006302">
    <property type="term" value="P:double-strand break repair"/>
    <property type="evidence" value="ECO:0007669"/>
    <property type="project" value="InterPro"/>
</dbReference>
<dbReference type="InterPro" id="IPR038729">
    <property type="entry name" value="Rad50/SbcC_AAA"/>
</dbReference>
<dbReference type="RefSeq" id="WP_123856273.1">
    <property type="nucleotide sequence ID" value="NZ_CP033923.1"/>
</dbReference>
<dbReference type="Proteomes" id="UP000278288">
    <property type="component" value="Chromosome"/>
</dbReference>
<name>A0AAD0YJS5_CHRNA</name>
<dbReference type="EMBL" id="CP033923">
    <property type="protein sequence ID" value="AZA89848.1"/>
    <property type="molecule type" value="Genomic_DNA"/>
</dbReference>
<dbReference type="Pfam" id="PF13476">
    <property type="entry name" value="AAA_23"/>
    <property type="match status" value="1"/>
</dbReference>
<dbReference type="GO" id="GO:0016887">
    <property type="term" value="F:ATP hydrolysis activity"/>
    <property type="evidence" value="ECO:0007669"/>
    <property type="project" value="InterPro"/>
</dbReference>
<gene>
    <name evidence="2" type="ORF">EG343_04005</name>
</gene>
<reference evidence="2 3" key="1">
    <citation type="submission" date="2018-11" db="EMBL/GenBank/DDBJ databases">
        <title>Proposal to divide the Flavobacteriaceae and reorganize its genera based on Amino Acid Identity values calculated from whole genome sequences.</title>
        <authorList>
            <person name="Nicholson A.C."/>
            <person name="Gulvik C.A."/>
            <person name="Whitney A.M."/>
            <person name="Humrighouse B.W."/>
            <person name="Bell M."/>
            <person name="Holmes B."/>
            <person name="Steigerwalt A.G."/>
            <person name="Villarma A."/>
            <person name="Sheth M."/>
            <person name="Batra D."/>
            <person name="Pryor J."/>
            <person name="Bernardet J.-F."/>
            <person name="Hugo C."/>
            <person name="Kampfer P."/>
            <person name="Newman J."/>
            <person name="McQuiston J.R."/>
        </authorList>
    </citation>
    <scope>NUCLEOTIDE SEQUENCE [LARGE SCALE GENOMIC DNA]</scope>
    <source>
        <strain evidence="2 3">G0041</strain>
    </source>
</reference>
<sequence length="590" mass="67452">MAGYIFKELRLTGENKKDAVVQFKLGLNVISGPSNTGKTFIFDCLDFMLGSSDKLKGIPELKGYSNIFLEIEADDQVYTIETEIKNNNTYKVYRSKINKLSSEPEILKRNLDSNSKDNLNSFFLSLNNIENKKIRKNVKGDTINLSYRNVIKLALIDEERIITKASPIVSHYTRETEESNTLRFFLTGNDDSNIQKKISSQEIQKRKGKIDLLHEFISNTEIDSNLNIDDIESQLAKIDVSLNNFTLNFARIKKDYLSVESDYKNKNVDFTDLNKRHNEITELLKRSYILEQQYNSDVLRLKSTIESGIFMSENNDASCPTCKQEIATKTLDIEQIIVSCESEIEKINSLLKELKVSQSLISEEKEDIDKKLSSTTAELEQLRIKLKDGIGNELDKTIEILTTLNNKKSQLIGIRDIINKTNSFSQTIRDLESSIPISKGNYPTLTSDVTKKLCKRMSEILKEIGENKIVNYSSESFEFEIGNSFRNTYGKGYRAIYYSVYIIALNELMEDNTYRIGVPVLDSPLVTYKKANANGEGIELNLAMDFYRYIAKTKIKQTIILENEVPPNDILDQINHIEFKGFGHGFIPQH</sequence>
<proteinExistence type="predicted"/>
<dbReference type="InterPro" id="IPR027417">
    <property type="entry name" value="P-loop_NTPase"/>
</dbReference>
<dbReference type="AlphaFoldDB" id="A0AAD0YJS5"/>
<keyword evidence="3" id="KW-1185">Reference proteome</keyword>
<evidence type="ECO:0000259" key="1">
    <source>
        <dbReference type="Pfam" id="PF13476"/>
    </source>
</evidence>
<feature type="domain" description="Rad50/SbcC-type AAA" evidence="1">
    <location>
        <begin position="18"/>
        <end position="239"/>
    </location>
</feature>
<accession>A0AAD0YJS5</accession>
<evidence type="ECO:0000313" key="3">
    <source>
        <dbReference type="Proteomes" id="UP000278288"/>
    </source>
</evidence>
<dbReference type="KEGG" id="cnk:EG343_04005"/>
<organism evidence="2 3">
    <name type="scientific">Chryseobacterium nakagawai</name>
    <dbReference type="NCBI Taxonomy" id="1241982"/>
    <lineage>
        <taxon>Bacteria</taxon>
        <taxon>Pseudomonadati</taxon>
        <taxon>Bacteroidota</taxon>
        <taxon>Flavobacteriia</taxon>
        <taxon>Flavobacteriales</taxon>
        <taxon>Weeksellaceae</taxon>
        <taxon>Chryseobacterium group</taxon>
        <taxon>Chryseobacterium</taxon>
    </lineage>
</organism>
<dbReference type="Gene3D" id="3.40.50.300">
    <property type="entry name" value="P-loop containing nucleotide triphosphate hydrolases"/>
    <property type="match status" value="1"/>
</dbReference>